<evidence type="ECO:0000256" key="1">
    <source>
        <dbReference type="SAM" id="MobiDB-lite"/>
    </source>
</evidence>
<comment type="caution">
    <text evidence="2">The sequence shown here is derived from an EMBL/GenBank/DDBJ whole genome shotgun (WGS) entry which is preliminary data.</text>
</comment>
<dbReference type="EMBL" id="AZHC01000009">
    <property type="protein sequence ID" value="OAA44769.1"/>
    <property type="molecule type" value="Genomic_DNA"/>
</dbReference>
<dbReference type="Proteomes" id="UP000243498">
    <property type="component" value="Unassembled WGS sequence"/>
</dbReference>
<proteinExistence type="predicted"/>
<evidence type="ECO:0000313" key="3">
    <source>
        <dbReference type="Proteomes" id="UP000243498"/>
    </source>
</evidence>
<evidence type="ECO:0000313" key="2">
    <source>
        <dbReference type="EMBL" id="OAA44769.1"/>
    </source>
</evidence>
<sequence>MVDEVNVLYGTEEESRWFERMERVNGEIEALWEENRSVVEGAVPRYLEGVPARMMVVPPVARGPLRTRTRRREVGLSCLLCAAKALPCSLGRCAVRACSRCVRNGDTCLVWGGDGWAVLREDGKQDEDGGEAGRLAMELLEERRLAVRRDCFAPPRPSENEMDAVFASVTDGSGAEE</sequence>
<reference evidence="2 3" key="1">
    <citation type="journal article" date="2016" name="Genome Biol. Evol.">
        <title>Divergent and convergent evolution of fungal pathogenicity.</title>
        <authorList>
            <person name="Shang Y."/>
            <person name="Xiao G."/>
            <person name="Zheng P."/>
            <person name="Cen K."/>
            <person name="Zhan S."/>
            <person name="Wang C."/>
        </authorList>
    </citation>
    <scope>NUCLEOTIDE SEQUENCE [LARGE SCALE GENOMIC DNA]</scope>
    <source>
        <strain evidence="2 3">RCEF 4871</strain>
    </source>
</reference>
<dbReference type="OrthoDB" id="2881954at2759"/>
<protein>
    <submittedName>
        <fullName evidence="2">Uncharacterized protein</fullName>
    </submittedName>
</protein>
<accession>A0A167F438</accession>
<feature type="region of interest" description="Disordered" evidence="1">
    <location>
        <begin position="154"/>
        <end position="177"/>
    </location>
</feature>
<organism evidence="2 3">
    <name type="scientific">Metarhizium rileyi (strain RCEF 4871)</name>
    <name type="common">Nomuraea rileyi</name>
    <dbReference type="NCBI Taxonomy" id="1649241"/>
    <lineage>
        <taxon>Eukaryota</taxon>
        <taxon>Fungi</taxon>
        <taxon>Dikarya</taxon>
        <taxon>Ascomycota</taxon>
        <taxon>Pezizomycotina</taxon>
        <taxon>Sordariomycetes</taxon>
        <taxon>Hypocreomycetidae</taxon>
        <taxon>Hypocreales</taxon>
        <taxon>Clavicipitaceae</taxon>
        <taxon>Metarhizium</taxon>
    </lineage>
</organism>
<keyword evidence="3" id="KW-1185">Reference proteome</keyword>
<gene>
    <name evidence="2" type="ORF">NOR_03523</name>
</gene>
<dbReference type="AlphaFoldDB" id="A0A167F438"/>
<name>A0A167F438_METRR</name>